<keyword evidence="1" id="KW-0472">Membrane</keyword>
<feature type="transmembrane region" description="Helical" evidence="1">
    <location>
        <begin position="6"/>
        <end position="23"/>
    </location>
</feature>
<feature type="transmembrane region" description="Helical" evidence="1">
    <location>
        <begin position="80"/>
        <end position="98"/>
    </location>
</feature>
<accession>M3G8K8</accession>
<organism evidence="2 3">
    <name type="scientific">Leptospira interrogans serovar Copenhageni str. LT2050</name>
    <dbReference type="NCBI Taxonomy" id="1001598"/>
    <lineage>
        <taxon>Bacteria</taxon>
        <taxon>Pseudomonadati</taxon>
        <taxon>Spirochaetota</taxon>
        <taxon>Spirochaetia</taxon>
        <taxon>Leptospirales</taxon>
        <taxon>Leptospiraceae</taxon>
        <taxon>Leptospira</taxon>
    </lineage>
</organism>
<dbReference type="EMBL" id="AFMD02000292">
    <property type="protein sequence ID" value="EMG21630.1"/>
    <property type="molecule type" value="Genomic_DNA"/>
</dbReference>
<dbReference type="AlphaFoldDB" id="M3G8K8"/>
<protein>
    <submittedName>
        <fullName evidence="2">Uncharacterized protein</fullName>
    </submittedName>
</protein>
<keyword evidence="1" id="KW-0812">Transmembrane</keyword>
<proteinExistence type="predicted"/>
<reference evidence="2 3" key="1">
    <citation type="submission" date="2013-02" db="EMBL/GenBank/DDBJ databases">
        <authorList>
            <person name="Harkins D.M."/>
            <person name="Durkin A.S."/>
            <person name="Brinkac L.M."/>
            <person name="Haft D.H."/>
            <person name="Selengut J.D."/>
            <person name="Sanka R."/>
            <person name="DePew J."/>
            <person name="Purushe J."/>
            <person name="Tulsiani S.M."/>
            <person name="Graham G.C."/>
            <person name="Burns M.-A."/>
            <person name="Dohnt M.F."/>
            <person name="Smythe L.D."/>
            <person name="McKay D.B."/>
            <person name="Craig S.B."/>
            <person name="Vinetz J.M."/>
            <person name="Sutton G.G."/>
            <person name="Nierman W.C."/>
            <person name="Fouts D.E."/>
        </authorList>
    </citation>
    <scope>NUCLEOTIDE SEQUENCE [LARGE SCALE GENOMIC DNA]</scope>
    <source>
        <strain evidence="2 3">LT2050</strain>
    </source>
</reference>
<feature type="transmembrane region" description="Helical" evidence="1">
    <location>
        <begin position="172"/>
        <end position="191"/>
    </location>
</feature>
<dbReference type="Proteomes" id="UP000011778">
    <property type="component" value="Unassembled WGS sequence"/>
</dbReference>
<evidence type="ECO:0000256" key="1">
    <source>
        <dbReference type="SAM" id="Phobius"/>
    </source>
</evidence>
<name>M3G8K8_LEPIT</name>
<sequence length="192" mass="22648">MSFLWGIFVWINILFLNLSMPLIKNTTRSSLEILDIEFEREVYWNRFLERAGLIVGYGAYLVCFVIVFGLKLESVKYASLFYLGLFTRVSSLLIGKFYEIPIVFRNLFSENKTLVALSIDYIRIYREKTFRRLAANLFGMNDSSTLYKANEEELLEMLRPKMQKPWKKAGKIYFFFIYIPIAFVLICISILM</sequence>
<keyword evidence="1" id="KW-1133">Transmembrane helix</keyword>
<evidence type="ECO:0000313" key="2">
    <source>
        <dbReference type="EMBL" id="EMG21630.1"/>
    </source>
</evidence>
<comment type="caution">
    <text evidence="2">The sequence shown here is derived from an EMBL/GenBank/DDBJ whole genome shotgun (WGS) entry which is preliminary data.</text>
</comment>
<evidence type="ECO:0000313" key="3">
    <source>
        <dbReference type="Proteomes" id="UP000011778"/>
    </source>
</evidence>
<gene>
    <name evidence="2" type="ORF">LEP1GSC150_2685</name>
</gene>
<feature type="transmembrane region" description="Helical" evidence="1">
    <location>
        <begin position="47"/>
        <end position="68"/>
    </location>
</feature>